<feature type="signal peptide" evidence="2">
    <location>
        <begin position="1"/>
        <end position="21"/>
    </location>
</feature>
<dbReference type="InterPro" id="IPR019734">
    <property type="entry name" value="TPR_rpt"/>
</dbReference>
<feature type="repeat" description="TPR" evidence="1">
    <location>
        <begin position="435"/>
        <end position="468"/>
    </location>
</feature>
<dbReference type="InterPro" id="IPR050491">
    <property type="entry name" value="AmpC-like"/>
</dbReference>
<proteinExistence type="predicted"/>
<dbReference type="InterPro" id="IPR011990">
    <property type="entry name" value="TPR-like_helical_dom_sf"/>
</dbReference>
<dbReference type="PANTHER" id="PTHR46825">
    <property type="entry name" value="D-ALANYL-D-ALANINE-CARBOXYPEPTIDASE/ENDOPEPTIDASE AMPH"/>
    <property type="match status" value="1"/>
</dbReference>
<sequence>MSYLRFIFAILAMFSLHFAVAAPDDRFATLDKYLQDSVANGFSGAVLVVEAGDVRLNQGYGLAVRDAHLPVTAETLFDIGSVTKQFTAAAIMHLAQQGKLTTSMTLADFFADVPPDKQGITLHQLLSHSAGIANGIGARDFEHIPTQTFFARLFNEPLYFAPGEGYAYSNAGYSILARIIELVSGQPYESYVQSALFAPAGMQHTGYLKPELRQEPAAAGYLFGEADTGSTRDRYFADAAIAWPLKGNGGILSTLNDMYLWSQALQTNRILKDQYRQQLFSPHVAEDEEGSSHYGYGWAIMKTPRDTRFIGHNGSNGVFYFDFRWFPDEQSLILFASNAMVESTMAVPFYIEQYLFEQEPLPEFTRGLTSEIVRKSVTTAGNALHKKAVLQKTFISRVDDKRILNRAGLRLLDQQLFADAIALLSLNVELFSDDGNLWDSLGEAYFESGQAEAAKSAFKRALQLKPAQDCFWCENSQTRLQQLLNPQ</sequence>
<dbReference type="Gene3D" id="3.40.710.10">
    <property type="entry name" value="DD-peptidase/beta-lactamase superfamily"/>
    <property type="match status" value="1"/>
</dbReference>
<protein>
    <recommendedName>
        <fullName evidence="3">Beta-lactamase-related domain-containing protein</fullName>
    </recommendedName>
</protein>
<dbReference type="Proteomes" id="UP000176037">
    <property type="component" value="Unassembled WGS sequence"/>
</dbReference>
<feature type="domain" description="Beta-lactamase-related" evidence="3">
    <location>
        <begin position="31"/>
        <end position="341"/>
    </location>
</feature>
<evidence type="ECO:0000256" key="1">
    <source>
        <dbReference type="PROSITE-ProRule" id="PRU00339"/>
    </source>
</evidence>
<evidence type="ECO:0000256" key="2">
    <source>
        <dbReference type="SAM" id="SignalP"/>
    </source>
</evidence>
<dbReference type="Gene3D" id="1.25.40.10">
    <property type="entry name" value="Tetratricopeptide repeat domain"/>
    <property type="match status" value="1"/>
</dbReference>
<dbReference type="SUPFAM" id="SSF48452">
    <property type="entry name" value="TPR-like"/>
    <property type="match status" value="1"/>
</dbReference>
<comment type="caution">
    <text evidence="4">The sequence shown here is derived from an EMBL/GenBank/DDBJ whole genome shotgun (WGS) entry which is preliminary data.</text>
</comment>
<dbReference type="SUPFAM" id="SSF56601">
    <property type="entry name" value="beta-lactamase/transpeptidase-like"/>
    <property type="match status" value="1"/>
</dbReference>
<dbReference type="PANTHER" id="PTHR46825:SF9">
    <property type="entry name" value="BETA-LACTAMASE-RELATED DOMAIN-CONTAINING PROTEIN"/>
    <property type="match status" value="1"/>
</dbReference>
<dbReference type="PROSITE" id="PS50005">
    <property type="entry name" value="TPR"/>
    <property type="match status" value="1"/>
</dbReference>
<accession>A0A1E8FIQ0</accession>
<reference evidence="4 5" key="1">
    <citation type="submission" date="2016-09" db="EMBL/GenBank/DDBJ databases">
        <title>Alteromonas lipolytica, a new species isolated from sea water.</title>
        <authorList>
            <person name="Wu Y.-H."/>
            <person name="Cheng H."/>
            <person name="Xu X.-W."/>
        </authorList>
    </citation>
    <scope>NUCLEOTIDE SEQUENCE [LARGE SCALE GENOMIC DNA]</scope>
    <source>
        <strain evidence="4 5">JW12</strain>
    </source>
</reference>
<feature type="chain" id="PRO_5009214372" description="Beta-lactamase-related domain-containing protein" evidence="2">
    <location>
        <begin position="22"/>
        <end position="487"/>
    </location>
</feature>
<dbReference type="InterPro" id="IPR012338">
    <property type="entry name" value="Beta-lactam/transpept-like"/>
</dbReference>
<keyword evidence="2" id="KW-0732">Signal</keyword>
<dbReference type="EMBL" id="MJIC01000006">
    <property type="protein sequence ID" value="OFI35820.1"/>
    <property type="molecule type" value="Genomic_DNA"/>
</dbReference>
<gene>
    <name evidence="4" type="ORF">BFC17_11100</name>
</gene>
<dbReference type="Pfam" id="PF00144">
    <property type="entry name" value="Beta-lactamase"/>
    <property type="match status" value="1"/>
</dbReference>
<organism evidence="4 5">
    <name type="scientific">Alteromonas lipolytica</name>
    <dbReference type="NCBI Taxonomy" id="1856405"/>
    <lineage>
        <taxon>Bacteria</taxon>
        <taxon>Pseudomonadati</taxon>
        <taxon>Pseudomonadota</taxon>
        <taxon>Gammaproteobacteria</taxon>
        <taxon>Alteromonadales</taxon>
        <taxon>Alteromonadaceae</taxon>
        <taxon>Alteromonas/Salinimonas group</taxon>
        <taxon>Alteromonas</taxon>
    </lineage>
</organism>
<evidence type="ECO:0000259" key="3">
    <source>
        <dbReference type="Pfam" id="PF00144"/>
    </source>
</evidence>
<evidence type="ECO:0000313" key="4">
    <source>
        <dbReference type="EMBL" id="OFI35820.1"/>
    </source>
</evidence>
<dbReference type="STRING" id="1856405.BFC17_11100"/>
<name>A0A1E8FIQ0_9ALTE</name>
<dbReference type="OrthoDB" id="119951at2"/>
<keyword evidence="5" id="KW-1185">Reference proteome</keyword>
<evidence type="ECO:0000313" key="5">
    <source>
        <dbReference type="Proteomes" id="UP000176037"/>
    </source>
</evidence>
<dbReference type="RefSeq" id="WP_070175060.1">
    <property type="nucleotide sequence ID" value="NZ_BMJR01000008.1"/>
</dbReference>
<dbReference type="InterPro" id="IPR001466">
    <property type="entry name" value="Beta-lactam-related"/>
</dbReference>
<dbReference type="AlphaFoldDB" id="A0A1E8FIQ0"/>
<keyword evidence="1" id="KW-0802">TPR repeat</keyword>